<name>A0ABN6MU22_9BACT</name>
<dbReference type="RefSeq" id="WP_248352858.1">
    <property type="nucleotide sequence ID" value="NZ_AP025591.1"/>
</dbReference>
<dbReference type="EMBL" id="AP025591">
    <property type="protein sequence ID" value="BDG04472.1"/>
    <property type="molecule type" value="Genomic_DNA"/>
</dbReference>
<protein>
    <recommendedName>
        <fullName evidence="4">Quinol:cytochrome c oxidoreductase membrane protein</fullName>
    </recommendedName>
</protein>
<dbReference type="InterPro" id="IPR021776">
    <property type="entry name" value="ActD"/>
</dbReference>
<evidence type="ECO:0000256" key="1">
    <source>
        <dbReference type="SAM" id="Phobius"/>
    </source>
</evidence>
<organism evidence="2 3">
    <name type="scientific">Anaeromyxobacter oryzae</name>
    <dbReference type="NCBI Taxonomy" id="2918170"/>
    <lineage>
        <taxon>Bacteria</taxon>
        <taxon>Pseudomonadati</taxon>
        <taxon>Myxococcota</taxon>
        <taxon>Myxococcia</taxon>
        <taxon>Myxococcales</taxon>
        <taxon>Cystobacterineae</taxon>
        <taxon>Anaeromyxobacteraceae</taxon>
        <taxon>Anaeromyxobacter</taxon>
    </lineage>
</organism>
<feature type="transmembrane region" description="Helical" evidence="1">
    <location>
        <begin position="54"/>
        <end position="73"/>
    </location>
</feature>
<reference evidence="3" key="1">
    <citation type="journal article" date="2022" name="Int. J. Syst. Evol. Microbiol.">
        <title>Anaeromyxobacter oryzae sp. nov., Anaeromyxobacter diazotrophicus sp. nov. and Anaeromyxobacter paludicola sp. nov., isolated from paddy soils.</title>
        <authorList>
            <person name="Itoh H."/>
            <person name="Xu Z."/>
            <person name="Mise K."/>
            <person name="Masuda Y."/>
            <person name="Ushijima N."/>
            <person name="Hayakawa C."/>
            <person name="Shiratori Y."/>
            <person name="Senoo K."/>
        </authorList>
    </citation>
    <scope>NUCLEOTIDE SEQUENCE [LARGE SCALE GENOMIC DNA]</scope>
    <source>
        <strain evidence="3">Red232</strain>
    </source>
</reference>
<accession>A0ABN6MU22</accession>
<evidence type="ECO:0000313" key="2">
    <source>
        <dbReference type="EMBL" id="BDG04472.1"/>
    </source>
</evidence>
<keyword evidence="1" id="KW-0812">Transmembrane</keyword>
<evidence type="ECO:0008006" key="4">
    <source>
        <dbReference type="Google" id="ProtNLM"/>
    </source>
</evidence>
<feature type="transmembrane region" description="Helical" evidence="1">
    <location>
        <begin position="93"/>
        <end position="119"/>
    </location>
</feature>
<dbReference type="Proteomes" id="UP001162891">
    <property type="component" value="Chromosome"/>
</dbReference>
<proteinExistence type="predicted"/>
<sequence>MKTLVLGEFAEQAALLDAARSLRARGGARLDLHSPYPLNGAEEALGLRKSTVPLMVLVFGVAGAASGYLLQWYTVGYDWPLNVGNRPPHSAPAFIPVTFELGVLFAALSIFIGLLAVYFGFPRVHHPAFEVEAFRSATIDGLWLSAEVEWKDAEATATELRRLGATQVSIVPEEAET</sequence>
<keyword evidence="1" id="KW-0472">Membrane</keyword>
<dbReference type="PANTHER" id="PTHR40394">
    <property type="entry name" value="LIPOPROTEIN-RELATED"/>
    <property type="match status" value="1"/>
</dbReference>
<keyword evidence="1" id="KW-1133">Transmembrane helix</keyword>
<evidence type="ECO:0000313" key="3">
    <source>
        <dbReference type="Proteomes" id="UP001162891"/>
    </source>
</evidence>
<gene>
    <name evidence="2" type="ORF">AMOR_34680</name>
</gene>
<keyword evidence="3" id="KW-1185">Reference proteome</keyword>
<dbReference type="Pfam" id="PF11821">
    <property type="entry name" value="ActD"/>
    <property type="match status" value="1"/>
</dbReference>
<dbReference type="PANTHER" id="PTHR40394:SF2">
    <property type="entry name" value="QUINOL:CYTOCHROME C OXIDOREDUCTASE MEMBRANE PROTEIN"/>
    <property type="match status" value="1"/>
</dbReference>